<dbReference type="eggNOG" id="COG1584">
    <property type="taxonomic scope" value="Bacteria"/>
</dbReference>
<dbReference type="STRING" id="370438.PTH_1191"/>
<evidence type="ECO:0000256" key="1">
    <source>
        <dbReference type="SAM" id="Phobius"/>
    </source>
</evidence>
<keyword evidence="1" id="KW-0812">Transmembrane</keyword>
<feature type="transmembrane region" description="Helical" evidence="1">
    <location>
        <begin position="136"/>
        <end position="157"/>
    </location>
</feature>
<accession>A5D331</accession>
<proteinExistence type="predicted"/>
<evidence type="ECO:0000313" key="3">
    <source>
        <dbReference type="Proteomes" id="UP000006556"/>
    </source>
</evidence>
<dbReference type="HOGENOM" id="CLU_1377024_0_0_9"/>
<organism evidence="2 3">
    <name type="scientific">Pelotomaculum thermopropionicum (strain DSM 13744 / JCM 10971 / SI)</name>
    <dbReference type="NCBI Taxonomy" id="370438"/>
    <lineage>
        <taxon>Bacteria</taxon>
        <taxon>Bacillati</taxon>
        <taxon>Bacillota</taxon>
        <taxon>Clostridia</taxon>
        <taxon>Eubacteriales</taxon>
        <taxon>Desulfotomaculaceae</taxon>
        <taxon>Pelotomaculum</taxon>
    </lineage>
</organism>
<protein>
    <submittedName>
        <fullName evidence="2">Hypothetical membrane protein</fullName>
    </submittedName>
</protein>
<feature type="transmembrane region" description="Helical" evidence="1">
    <location>
        <begin position="21"/>
        <end position="40"/>
    </location>
</feature>
<dbReference type="KEGG" id="pth:PTH_1191"/>
<keyword evidence="1" id="KW-0472">Membrane</keyword>
<dbReference type="EMBL" id="AP009389">
    <property type="protein sequence ID" value="BAF59372.1"/>
    <property type="molecule type" value="Genomic_DNA"/>
</dbReference>
<keyword evidence="3" id="KW-1185">Reference proteome</keyword>
<feature type="transmembrane region" description="Helical" evidence="1">
    <location>
        <begin position="163"/>
        <end position="183"/>
    </location>
</feature>
<feature type="transmembrane region" description="Helical" evidence="1">
    <location>
        <begin position="109"/>
        <end position="129"/>
    </location>
</feature>
<keyword evidence="1" id="KW-1133">Transmembrane helix</keyword>
<gene>
    <name evidence="2" type="ordered locus">PTH_1191</name>
</gene>
<evidence type="ECO:0000313" key="2">
    <source>
        <dbReference type="EMBL" id="BAF59372.1"/>
    </source>
</evidence>
<dbReference type="AlphaFoldDB" id="A5D331"/>
<sequence length="198" mass="21188">MEEKSSVSVKINIADAGPAGWISYSIATWMAWAFLCGYVNNKALIFMSAVSLACTIPYLGAAITQLKLGNLAGGVTWLYFGSFFAFASALNYGISYFAGVYKWELDSRILGYEWLILGIVLILTTPIFARHAPAAATISVIGADVGIVTLALIYWGLNLSLLSGWSFFVAGLFGIIMAAGGILEGAGMKFPMGRPLFK</sequence>
<name>A5D331_PELTS</name>
<dbReference type="Proteomes" id="UP000006556">
    <property type="component" value="Chromosome"/>
</dbReference>
<feature type="transmembrane region" description="Helical" evidence="1">
    <location>
        <begin position="76"/>
        <end position="97"/>
    </location>
</feature>
<feature type="transmembrane region" description="Helical" evidence="1">
    <location>
        <begin position="46"/>
        <end position="64"/>
    </location>
</feature>
<reference evidence="3" key="1">
    <citation type="journal article" date="2008" name="Genome Res.">
        <title>The genome of Pelotomaculum thermopropionicum reveals niche-associated evolution in anaerobic microbiota.</title>
        <authorList>
            <person name="Kosaka T."/>
            <person name="Kato S."/>
            <person name="Shimoyama T."/>
            <person name="Ishii S."/>
            <person name="Abe T."/>
            <person name="Watanabe K."/>
        </authorList>
    </citation>
    <scope>NUCLEOTIDE SEQUENCE [LARGE SCALE GENOMIC DNA]</scope>
    <source>
        <strain evidence="3">DSM 13744 / JCM 10971 / SI</strain>
    </source>
</reference>